<reference evidence="3 4" key="1">
    <citation type="journal article" date="2019" name="Extremophiles">
        <title>Biogeography of thermophiles and predominance of Thermus scotoductus in domestic water heaters.</title>
        <authorList>
            <person name="Wilpiszeski R.L."/>
            <person name="Zhang Z."/>
            <person name="House C.H."/>
        </authorList>
    </citation>
    <scope>NUCLEOTIDE SEQUENCE [LARGE SCALE GENOMIC DNA]</scope>
    <source>
        <strain evidence="2 4">16_S16</strain>
        <strain evidence="1 3">34_S34</strain>
    </source>
</reference>
<dbReference type="AlphaFoldDB" id="A0A430R8D7"/>
<comment type="caution">
    <text evidence="1">The sequence shown here is derived from an EMBL/GenBank/DDBJ whole genome shotgun (WGS) entry which is preliminary data.</text>
</comment>
<dbReference type="EMBL" id="PELP01000222">
    <property type="protein sequence ID" value="RTH03702.1"/>
    <property type="molecule type" value="Genomic_DNA"/>
</dbReference>
<dbReference type="EMBL" id="PEMH01000364">
    <property type="protein sequence ID" value="RTH98061.1"/>
    <property type="molecule type" value="Genomic_DNA"/>
</dbReference>
<dbReference type="Proteomes" id="UP000288347">
    <property type="component" value="Unassembled WGS sequence"/>
</dbReference>
<proteinExistence type="predicted"/>
<accession>A0A430R8D7</accession>
<evidence type="ECO:0000313" key="1">
    <source>
        <dbReference type="EMBL" id="RTH03702.1"/>
    </source>
</evidence>
<evidence type="ECO:0000313" key="3">
    <source>
        <dbReference type="Proteomes" id="UP000286734"/>
    </source>
</evidence>
<protein>
    <submittedName>
        <fullName evidence="1">Uncharacterized protein</fullName>
    </submittedName>
</protein>
<dbReference type="RefSeq" id="WP_126200506.1">
    <property type="nucleotide sequence ID" value="NZ_PELP01000222.1"/>
</dbReference>
<dbReference type="Proteomes" id="UP000286734">
    <property type="component" value="Unassembled WGS sequence"/>
</dbReference>
<organism evidence="1 3">
    <name type="scientific">Thermus scotoductus</name>
    <dbReference type="NCBI Taxonomy" id="37636"/>
    <lineage>
        <taxon>Bacteria</taxon>
        <taxon>Thermotogati</taxon>
        <taxon>Deinococcota</taxon>
        <taxon>Deinococci</taxon>
        <taxon>Thermales</taxon>
        <taxon>Thermaceae</taxon>
        <taxon>Thermus</taxon>
    </lineage>
</organism>
<gene>
    <name evidence="2" type="ORF">CSW29_10575</name>
    <name evidence="1" type="ORF">CSW47_08395</name>
</gene>
<name>A0A430R8D7_THESC</name>
<sequence>MTFYLTTGKTAFGSKRVSDKQVLYHALNTGVVFVHPDAIRDGTVSYEDFPAGVELVLTETPPPDALILAPAPKGWVVK</sequence>
<evidence type="ECO:0000313" key="2">
    <source>
        <dbReference type="EMBL" id="RTH98061.1"/>
    </source>
</evidence>
<evidence type="ECO:0000313" key="4">
    <source>
        <dbReference type="Proteomes" id="UP000288347"/>
    </source>
</evidence>